<name>A0A8S3Z5Z6_9EUPU</name>
<feature type="domain" description="AMOP" evidence="5">
    <location>
        <begin position="74"/>
        <end position="199"/>
    </location>
</feature>
<proteinExistence type="predicted"/>
<dbReference type="SMART" id="SM00723">
    <property type="entry name" value="AMOP"/>
    <property type="match status" value="1"/>
</dbReference>
<dbReference type="GO" id="GO:0016020">
    <property type="term" value="C:membrane"/>
    <property type="evidence" value="ECO:0007669"/>
    <property type="project" value="UniProtKB-SubCell"/>
</dbReference>
<comment type="caution">
    <text evidence="6">The sequence shown here is derived from an EMBL/GenBank/DDBJ whole genome shotgun (WGS) entry which is preliminary data.</text>
</comment>
<keyword evidence="2" id="KW-0812">Transmembrane</keyword>
<evidence type="ECO:0000256" key="4">
    <source>
        <dbReference type="ARBA" id="ARBA00023136"/>
    </source>
</evidence>
<dbReference type="OrthoDB" id="6158797at2759"/>
<accession>A0A8S3Z5Z6</accession>
<reference evidence="6" key="1">
    <citation type="submission" date="2021-04" db="EMBL/GenBank/DDBJ databases">
        <authorList>
            <consortium name="Molecular Ecology Group"/>
        </authorList>
    </citation>
    <scope>NUCLEOTIDE SEQUENCE</scope>
</reference>
<dbReference type="EMBL" id="CAJHNH020001236">
    <property type="protein sequence ID" value="CAG5122166.1"/>
    <property type="molecule type" value="Genomic_DNA"/>
</dbReference>
<comment type="subcellular location">
    <subcellularLocation>
        <location evidence="1">Membrane</location>
    </subcellularLocation>
</comment>
<dbReference type="Proteomes" id="UP000678393">
    <property type="component" value="Unassembled WGS sequence"/>
</dbReference>
<dbReference type="InterPro" id="IPR005533">
    <property type="entry name" value="AMOP_dom"/>
</dbReference>
<dbReference type="InterPro" id="IPR051495">
    <property type="entry name" value="Epithelial_Barrier/Signaling"/>
</dbReference>
<feature type="non-terminal residue" evidence="6">
    <location>
        <position position="1"/>
    </location>
</feature>
<evidence type="ECO:0000259" key="5">
    <source>
        <dbReference type="PROSITE" id="PS50856"/>
    </source>
</evidence>
<feature type="non-terminal residue" evidence="6">
    <location>
        <position position="211"/>
    </location>
</feature>
<organism evidence="6 7">
    <name type="scientific">Candidula unifasciata</name>
    <dbReference type="NCBI Taxonomy" id="100452"/>
    <lineage>
        <taxon>Eukaryota</taxon>
        <taxon>Metazoa</taxon>
        <taxon>Spiralia</taxon>
        <taxon>Lophotrochozoa</taxon>
        <taxon>Mollusca</taxon>
        <taxon>Gastropoda</taxon>
        <taxon>Heterobranchia</taxon>
        <taxon>Euthyneura</taxon>
        <taxon>Panpulmonata</taxon>
        <taxon>Eupulmonata</taxon>
        <taxon>Stylommatophora</taxon>
        <taxon>Helicina</taxon>
        <taxon>Helicoidea</taxon>
        <taxon>Geomitridae</taxon>
        <taxon>Candidula</taxon>
    </lineage>
</organism>
<evidence type="ECO:0000256" key="2">
    <source>
        <dbReference type="ARBA" id="ARBA00022692"/>
    </source>
</evidence>
<evidence type="ECO:0000313" key="6">
    <source>
        <dbReference type="EMBL" id="CAG5122166.1"/>
    </source>
</evidence>
<gene>
    <name evidence="6" type="ORF">CUNI_LOCUS7724</name>
</gene>
<evidence type="ECO:0000313" key="7">
    <source>
        <dbReference type="Proteomes" id="UP000678393"/>
    </source>
</evidence>
<dbReference type="AlphaFoldDB" id="A0A8S3Z5Z6"/>
<protein>
    <recommendedName>
        <fullName evidence="5">AMOP domain-containing protein</fullName>
    </recommendedName>
</protein>
<keyword evidence="7" id="KW-1185">Reference proteome</keyword>
<dbReference type="PROSITE" id="PS50856">
    <property type="entry name" value="AMOP"/>
    <property type="match status" value="1"/>
</dbReference>
<sequence length="211" mass="24944">RVTFQAMIISNGETSYVFYIYAQGAMNFNPYSSRRVQVCVNGINLDTSRNNFYKFDRVIGNTGNIGLWIYKLGYVPNYAAKCHQWFESNIKTLFGIYQWNQIVPACPCSEIAARWSFQWIPSYQQFGCYDSFPQFGQIGRRCCYTRWGSFENRMPLSGNLQMFTPFYYFSGYNHELSDTAPKEWCCYRSNLCHLYYTARPVRSCQPRFTWR</sequence>
<evidence type="ECO:0000256" key="3">
    <source>
        <dbReference type="ARBA" id="ARBA00022989"/>
    </source>
</evidence>
<dbReference type="PANTHER" id="PTHR13802">
    <property type="entry name" value="MUCIN 4-RELATED"/>
    <property type="match status" value="1"/>
</dbReference>
<dbReference type="PANTHER" id="PTHR13802:SF52">
    <property type="entry name" value="MUCIN-4"/>
    <property type="match status" value="1"/>
</dbReference>
<evidence type="ECO:0000256" key="1">
    <source>
        <dbReference type="ARBA" id="ARBA00004370"/>
    </source>
</evidence>
<keyword evidence="3" id="KW-1133">Transmembrane helix</keyword>
<keyword evidence="4" id="KW-0472">Membrane</keyword>